<keyword evidence="5" id="KW-0694">RNA-binding</keyword>
<sequence>MFNGIFCKCHKIVNSNAFFIDNFKKSIKKTSSGITLPELVFSTIKTNIMQVNDKYNRRINNNLMNYAEKGVCLLMKLTRTKNSSNAVFYRDTQKGGLYISNNFAEDKTENIIKKLPFEASLTTRILSNPNKRKSYDQSKNNTTKFDLSNFINKLIKLGNVSLPAIKGNTFDPSKYLSLYGCNLTIEKDGETLGNLLKRHYEKNEDITEDLKIWHCALQERIAYKQKKLKESIKNNNIPFTAETDNKGALERSRTQWLYSFLGKTTTFEANFNFYEQEYKYKELYKNLNKMLESYPKTDHPSAKELQKLGNQIYIEVKKYNKHLYEQYVPKENIPSQYFAFYLNEVQNYFRHYFASGNTKRYLNKIEKTKHLIGKNENNIRESYLYKCVKSHIINKINALLIQSGKLSYYDFNKDKIPTSTDLSTIQVEESFKKQLFLSIAWAVTRLNYFFDYGSNNSALLGESHTQNGISIKGDILSEFESYPTLLKNAYNGDHTNYKISSYIGSFLAELKKNSNKLSFQEKICTTFPIKIEKINQDEAICKLLDILDATKESISYLRNNIFHPQKEYLYRLFEPFEAKPMKNIGHFSEIKELFKKNIDNINNCFKERLSSSSIPNVYDFDILKNIFNDCNLCFSIYSPEYTAIPSFRKVYKRGANICSSANNRGLTWFIDKPGVTGITLQKWQAYKNLIQLIYEYSFLPAIQSQESLVTDFIGKTKTISRETSKKISKNKECYRYNNMPEYNGGNLSDYMSELQRIQSLQASDQHDISDKKDDRADKNYYVNFIQDIFVHAFNNYLETKLSIIKNTLQSVIKNEKILYNKETVDTSLNKLFERNNLIAKNTNGLSENDDFCLLFYPFLRMLEKRELATLQQQIVRYRSSLKMRNNENAYESNCSKKLEQLIAIIIFTFPDHIDENDIYHDMVKQQFKNFIGIDINNYNGLYYQNDRETAIKQKSMLALMRTGALPLYADMFNSTYKITKDDYDNYKKICQLGAENAIAEKSPIEARQDRLAALHEKLCKKPLIDKNDKELNEYKNCLEFVKKYTDLRRKITFDMLYELHIIHVDILGRLAGFAADWERDMHYLLLGLYKLGEQPNMEQLLSLGNADDIEKEINNIFKYDPDNKDTVVQKFTSYLKANKEILKKLLLYNCDGNLCDIVKVRNSIAHLNHMTQYAFKNKPHTHYQKNIIDLINRLSKLLNYDIKRKNSITRIMMELLQKYHVNLSLYKKNNDEYVLYTKKSYRGNKRPSVSSTDVIYLKNTKFDKNPRSKKGISIKAKDDIFIDCIEKLLTFSYSDSQNNS</sequence>
<dbReference type="Proteomes" id="UP001239167">
    <property type="component" value="Unassembled WGS sequence"/>
</dbReference>
<name>A0ABT9YA50_9FIRM</name>
<evidence type="ECO:0000256" key="1">
    <source>
        <dbReference type="ARBA" id="ARBA00022722"/>
    </source>
</evidence>
<evidence type="ECO:0000256" key="8">
    <source>
        <dbReference type="ARBA" id="ARBA00044792"/>
    </source>
</evidence>
<comment type="caution">
    <text evidence="9">The sequence shown here is derived from an EMBL/GenBank/DDBJ whole genome shotgun (WGS) entry which is preliminary data.</text>
</comment>
<keyword evidence="1" id="KW-0540">Nuclease</keyword>
<keyword evidence="2" id="KW-0677">Repeat</keyword>
<keyword evidence="10" id="KW-1185">Reference proteome</keyword>
<evidence type="ECO:0000313" key="9">
    <source>
        <dbReference type="EMBL" id="MDQ0204723.1"/>
    </source>
</evidence>
<organism evidence="9 10">
    <name type="scientific">Pectinatus haikarae</name>
    <dbReference type="NCBI Taxonomy" id="349096"/>
    <lineage>
        <taxon>Bacteria</taxon>
        <taxon>Bacillati</taxon>
        <taxon>Bacillota</taxon>
        <taxon>Negativicutes</taxon>
        <taxon>Selenomonadales</taxon>
        <taxon>Selenomonadaceae</taxon>
        <taxon>Pectinatus</taxon>
    </lineage>
</organism>
<evidence type="ECO:0000256" key="6">
    <source>
        <dbReference type="ARBA" id="ARBA00023118"/>
    </source>
</evidence>
<accession>A0ABT9YA50</accession>
<dbReference type="InterPro" id="IPR053395">
    <property type="entry name" value="Cas13a_endoribonuclease"/>
</dbReference>
<evidence type="ECO:0000256" key="4">
    <source>
        <dbReference type="ARBA" id="ARBA00022801"/>
    </source>
</evidence>
<evidence type="ECO:0000256" key="3">
    <source>
        <dbReference type="ARBA" id="ARBA00022759"/>
    </source>
</evidence>
<dbReference type="RefSeq" id="WP_307225040.1">
    <property type="nucleotide sequence ID" value="NZ_JAUSUE010000020.1"/>
</dbReference>
<comment type="similarity">
    <text evidence="7">Belongs to the CRISPR-associated endoribonuclease Cas13a family.</text>
</comment>
<evidence type="ECO:0000256" key="2">
    <source>
        <dbReference type="ARBA" id="ARBA00022737"/>
    </source>
</evidence>
<evidence type="ECO:0000256" key="5">
    <source>
        <dbReference type="ARBA" id="ARBA00022884"/>
    </source>
</evidence>
<keyword evidence="3" id="KW-0255">Endonuclease</keyword>
<dbReference type="NCBIfam" id="NF038188">
    <property type="entry name" value="cas13A_C2c2"/>
    <property type="match status" value="1"/>
</dbReference>
<gene>
    <name evidence="9" type="ORF">J2S01_002455</name>
</gene>
<protein>
    <recommendedName>
        <fullName evidence="8">CRISPR-associated endoribonuclease Cas13a</fullName>
    </recommendedName>
</protein>
<evidence type="ECO:0000256" key="7">
    <source>
        <dbReference type="ARBA" id="ARBA00044753"/>
    </source>
</evidence>
<dbReference type="EMBL" id="JAUSUE010000020">
    <property type="protein sequence ID" value="MDQ0204723.1"/>
    <property type="molecule type" value="Genomic_DNA"/>
</dbReference>
<keyword evidence="6" id="KW-0051">Antiviral defense</keyword>
<evidence type="ECO:0000313" key="10">
    <source>
        <dbReference type="Proteomes" id="UP001239167"/>
    </source>
</evidence>
<proteinExistence type="inferred from homology"/>
<reference evidence="9 10" key="1">
    <citation type="submission" date="2023-07" db="EMBL/GenBank/DDBJ databases">
        <title>Genomic Encyclopedia of Type Strains, Phase IV (KMG-IV): sequencing the most valuable type-strain genomes for metagenomic binning, comparative biology and taxonomic classification.</title>
        <authorList>
            <person name="Goeker M."/>
        </authorList>
    </citation>
    <scope>NUCLEOTIDE SEQUENCE [LARGE SCALE GENOMIC DNA]</scope>
    <source>
        <strain evidence="9 10">DSM 16980</strain>
    </source>
</reference>
<keyword evidence="4" id="KW-0378">Hydrolase</keyword>